<dbReference type="SUPFAM" id="SSF53697">
    <property type="entry name" value="SIS domain"/>
    <property type="match status" value="1"/>
</dbReference>
<gene>
    <name evidence="10" type="primary">GPI</name>
    <name evidence="10" type="ORF">IE077_000202</name>
</gene>
<keyword evidence="11" id="KW-1185">Reference proteome</keyword>
<reference evidence="9" key="1">
    <citation type="journal article" date="2018" name="Genome Biol. Evol.">
        <title>Nephromyces encodes a urate metabolism pathway and predicted peroxisomes, demonstrating these are not ancient losses of apicomplexans.</title>
        <authorList>
            <person name="Paight C."/>
            <person name="Slamovits C.H."/>
            <person name="Saffo M.B."/>
            <person name="Lane C.E."/>
        </authorList>
    </citation>
    <scope>NUCLEOTIDE SEQUENCE</scope>
    <source>
        <strain evidence="9">Cardio40</strain>
    </source>
</reference>
<dbReference type="PANTHER" id="PTHR11469:SF1">
    <property type="entry name" value="GLUCOSE-6-PHOSPHATE ISOMERASE"/>
    <property type="match status" value="1"/>
</dbReference>
<sequence>MPIISPWSSRWWETPSFAVLSNLAKVQKEKHLRETLTARTNSADFTASQCGIFMDFNRQQLDETVLEALFQLAEEQNLSDKIKQMFTGERVNTTEQRHALHVALRWPSHTNPSPFQNIASTQEVHSVLTHIQEFSEVIRSGAFRGFTGKLLKNVICVGIGGSYLGSEFLYEGLRSLPEAITAADGRTLRFLANVDPIDFRRATEDLNPETTLVIIISKTFTTAETLLNANILKEWLLDSLKNKTAISKHMVAVSTNISAAEAFGINPQNVFGFWDWVGGRFSVTSAVGILPLALQFGWKIVEEFLAGCHAMDLHYFSSPLKKNLPVLMALITLWNSSFLDYNTVAILPYCQALHRFTAHIQQLSMESNGKSVSIAGESLPLPAGEIYFGEPGTNGQHSFYQLIHQGRVVPTEFIGFCRNACDYTANNSAISCHDELMTNFFAQPDSLAFGKTAEQCEKEGISSSLIPHRSFSGNRPSLVLLFPELTPYFLGCLLALYEHRTVTEAFIWNINPFDQWGVELGKKAALSIRQYFIGYKQSTSVTASLDASFCASTKELLKFYRQQNSSI</sequence>
<proteinExistence type="evidence at transcript level"/>
<dbReference type="EMBL" id="MK212231">
    <property type="protein sequence ID" value="AZL94197.1"/>
    <property type="molecule type" value="mRNA"/>
</dbReference>
<evidence type="ECO:0000256" key="6">
    <source>
        <dbReference type="ARBA" id="ARBA00023235"/>
    </source>
</evidence>
<dbReference type="InterPro" id="IPR035482">
    <property type="entry name" value="SIS_PGI_2"/>
</dbReference>
<evidence type="ECO:0000313" key="11">
    <source>
        <dbReference type="Proteomes" id="UP000823046"/>
    </source>
</evidence>
<dbReference type="CDD" id="cd05015">
    <property type="entry name" value="SIS_PGI_1"/>
    <property type="match status" value="1"/>
</dbReference>
<dbReference type="GO" id="GO:0048029">
    <property type="term" value="F:monosaccharide binding"/>
    <property type="evidence" value="ECO:0007669"/>
    <property type="project" value="TreeGrafter"/>
</dbReference>
<comment type="catalytic activity">
    <reaction evidence="7 8">
        <text>alpha-D-glucose 6-phosphate = beta-D-fructose 6-phosphate</text>
        <dbReference type="Rhea" id="RHEA:11816"/>
        <dbReference type="ChEBI" id="CHEBI:57634"/>
        <dbReference type="ChEBI" id="CHEBI:58225"/>
        <dbReference type="EC" id="5.3.1.9"/>
    </reaction>
</comment>
<dbReference type="EMBL" id="JADAQX010000134">
    <property type="protein sequence ID" value="KAF8821740.1"/>
    <property type="molecule type" value="Genomic_DNA"/>
</dbReference>
<dbReference type="InterPro" id="IPR018189">
    <property type="entry name" value="Phosphoglucose_isomerase_CS"/>
</dbReference>
<evidence type="ECO:0000313" key="10">
    <source>
        <dbReference type="EMBL" id="KAF8821740.1"/>
    </source>
</evidence>
<organism evidence="9">
    <name type="scientific">Cardiosporidium cionae</name>
    <dbReference type="NCBI Taxonomy" id="476202"/>
    <lineage>
        <taxon>Eukaryota</taxon>
        <taxon>Sar</taxon>
        <taxon>Alveolata</taxon>
        <taxon>Apicomplexa</taxon>
        <taxon>Aconoidasida</taxon>
        <taxon>Nephromycida</taxon>
        <taxon>Cardiosporidium</taxon>
    </lineage>
</organism>
<evidence type="ECO:0000256" key="4">
    <source>
        <dbReference type="ARBA" id="ARBA00022432"/>
    </source>
</evidence>
<dbReference type="Gene3D" id="1.10.1390.10">
    <property type="match status" value="1"/>
</dbReference>
<reference evidence="10 11" key="2">
    <citation type="journal article" date="2020" name="bioRxiv">
        <title>Metabolic contributions of an alphaproteobacterial endosymbiont in the apicomplexan Cardiosporidium cionae.</title>
        <authorList>
            <person name="Hunter E.S."/>
            <person name="Paight C.J."/>
            <person name="Lane C.E."/>
        </authorList>
    </citation>
    <scope>NUCLEOTIDE SEQUENCE [LARGE SCALE GENOMIC DNA]</scope>
    <source>
        <strain evidence="10">ESH_2018</strain>
    </source>
</reference>
<comment type="similarity">
    <text evidence="2 8">Belongs to the GPI family.</text>
</comment>
<dbReference type="Pfam" id="PF00342">
    <property type="entry name" value="PGI"/>
    <property type="match status" value="1"/>
</dbReference>
<evidence type="ECO:0000256" key="2">
    <source>
        <dbReference type="ARBA" id="ARBA00006604"/>
    </source>
</evidence>
<keyword evidence="4 8" id="KW-0312">Gluconeogenesis</keyword>
<dbReference type="OrthoDB" id="5831190at2759"/>
<dbReference type="CDD" id="cd05016">
    <property type="entry name" value="SIS_PGI_2"/>
    <property type="match status" value="1"/>
</dbReference>
<dbReference type="InterPro" id="IPR035476">
    <property type="entry name" value="SIS_PGI_1"/>
</dbReference>
<dbReference type="PROSITE" id="PS00765">
    <property type="entry name" value="P_GLUCOSE_ISOMERASE_1"/>
    <property type="match status" value="1"/>
</dbReference>
<dbReference type="GO" id="GO:0005829">
    <property type="term" value="C:cytosol"/>
    <property type="evidence" value="ECO:0007669"/>
    <property type="project" value="TreeGrafter"/>
</dbReference>
<comment type="pathway">
    <text evidence="1 8">Carbohydrate degradation; glycolysis; D-glyceraldehyde 3-phosphate and glycerone phosphate from D-glucose: step 2/4.</text>
</comment>
<dbReference type="UniPathway" id="UPA00109">
    <property type="reaction ID" value="UER00181"/>
</dbReference>
<dbReference type="PANTHER" id="PTHR11469">
    <property type="entry name" value="GLUCOSE-6-PHOSPHATE ISOMERASE"/>
    <property type="match status" value="1"/>
</dbReference>
<dbReference type="InterPro" id="IPR001672">
    <property type="entry name" value="G6P_Isomerase"/>
</dbReference>
<dbReference type="HAMAP" id="MF_00473">
    <property type="entry name" value="G6P_isomerase"/>
    <property type="match status" value="1"/>
</dbReference>
<dbReference type="GO" id="GO:0097367">
    <property type="term" value="F:carbohydrate derivative binding"/>
    <property type="evidence" value="ECO:0007669"/>
    <property type="project" value="InterPro"/>
</dbReference>
<evidence type="ECO:0000256" key="8">
    <source>
        <dbReference type="RuleBase" id="RU000612"/>
    </source>
</evidence>
<dbReference type="InterPro" id="IPR046348">
    <property type="entry name" value="SIS_dom_sf"/>
</dbReference>
<dbReference type="GO" id="GO:0004347">
    <property type="term" value="F:glucose-6-phosphate isomerase activity"/>
    <property type="evidence" value="ECO:0007669"/>
    <property type="project" value="UniProtKB-EC"/>
</dbReference>
<dbReference type="InterPro" id="IPR023096">
    <property type="entry name" value="G6P_Isomerase_C"/>
</dbReference>
<dbReference type="GO" id="GO:0006096">
    <property type="term" value="P:glycolytic process"/>
    <property type="evidence" value="ECO:0007669"/>
    <property type="project" value="UniProtKB-UniPathway"/>
</dbReference>
<dbReference type="AlphaFoldDB" id="A0A3S8V2S1"/>
<evidence type="ECO:0000313" key="9">
    <source>
        <dbReference type="EMBL" id="AZL94197.1"/>
    </source>
</evidence>
<keyword evidence="5 8" id="KW-0324">Glycolysis</keyword>
<dbReference type="PROSITE" id="PS00174">
    <property type="entry name" value="P_GLUCOSE_ISOMERASE_2"/>
    <property type="match status" value="1"/>
</dbReference>
<dbReference type="Proteomes" id="UP000823046">
    <property type="component" value="Unassembled WGS sequence"/>
</dbReference>
<evidence type="ECO:0000256" key="1">
    <source>
        <dbReference type="ARBA" id="ARBA00004926"/>
    </source>
</evidence>
<keyword evidence="6 8" id="KW-0413">Isomerase</keyword>
<accession>A0A3S8V2S1</accession>
<evidence type="ECO:0000256" key="5">
    <source>
        <dbReference type="ARBA" id="ARBA00023152"/>
    </source>
</evidence>
<dbReference type="PROSITE" id="PS51463">
    <property type="entry name" value="P_GLUCOSE_ISOMERASE_3"/>
    <property type="match status" value="1"/>
</dbReference>
<dbReference type="GO" id="GO:0006094">
    <property type="term" value="P:gluconeogenesis"/>
    <property type="evidence" value="ECO:0007669"/>
    <property type="project" value="UniProtKB-KW"/>
</dbReference>
<evidence type="ECO:0000256" key="3">
    <source>
        <dbReference type="ARBA" id="ARBA00011952"/>
    </source>
</evidence>
<protein>
    <recommendedName>
        <fullName evidence="3 8">Glucose-6-phosphate isomerase</fullName>
        <ecNumber evidence="3 8">5.3.1.9</ecNumber>
    </recommendedName>
</protein>
<dbReference type="NCBIfam" id="NF001211">
    <property type="entry name" value="PRK00179.1"/>
    <property type="match status" value="1"/>
</dbReference>
<dbReference type="Gene3D" id="3.40.50.10490">
    <property type="entry name" value="Glucose-6-phosphate isomerase like protein, domain 1"/>
    <property type="match status" value="2"/>
</dbReference>
<dbReference type="EC" id="5.3.1.9" evidence="3 8"/>
<dbReference type="GO" id="GO:0051156">
    <property type="term" value="P:glucose 6-phosphate metabolic process"/>
    <property type="evidence" value="ECO:0007669"/>
    <property type="project" value="TreeGrafter"/>
</dbReference>
<evidence type="ECO:0000256" key="7">
    <source>
        <dbReference type="ARBA" id="ARBA00029321"/>
    </source>
</evidence>
<dbReference type="PRINTS" id="PR00662">
    <property type="entry name" value="G6PISOMERASE"/>
</dbReference>
<name>A0A3S8V2S1_9APIC</name>